<dbReference type="Proteomes" id="UP000006415">
    <property type="component" value="Unassembled WGS sequence"/>
</dbReference>
<evidence type="ECO:0000313" key="9">
    <source>
        <dbReference type="Proteomes" id="UP000006415"/>
    </source>
</evidence>
<dbReference type="InterPro" id="IPR018130">
    <property type="entry name" value="Ribosomal_uS2_CS"/>
</dbReference>
<comment type="similarity">
    <text evidence="1 5 6">Belongs to the universal ribosomal protein uS2 family.</text>
</comment>
<accession>J0X1W9</accession>
<sequence length="314" mass="34284">MSVDSQELHSDTHSQAITDNERYIMAQITMSQMLDAGVHFGHQTRRWNPKMKQYILMERNGIHIIDLFKSLGMIDAAYSFIKETVAHNGTVLFVGTKKQASEAIAAQAARVGMPYVSERWLGGMLTNFQTVSKRVSRMKELEEMDFSDVHASGLTKKELLLLEREKDKLVRQLGGIRNMNRTPSAMFVVDINKEALAVEEAHKLGIPVVALVDTNCDPDAVEYVIPANDDAIRGVELLTSLMADAVAEGLLARSGKGGKGGSAAGEASSSQPMAEWETELLTQETAAQEAPEAEAKAEEDSPDSGSEDTAEEAE</sequence>
<dbReference type="InterPro" id="IPR001865">
    <property type="entry name" value="Ribosomal_uS2"/>
</dbReference>
<evidence type="ECO:0000256" key="3">
    <source>
        <dbReference type="ARBA" id="ARBA00023274"/>
    </source>
</evidence>
<proteinExistence type="inferred from homology"/>
<dbReference type="GO" id="GO:0003735">
    <property type="term" value="F:structural constituent of ribosome"/>
    <property type="evidence" value="ECO:0007669"/>
    <property type="project" value="InterPro"/>
</dbReference>
<dbReference type="PROSITE" id="PS00962">
    <property type="entry name" value="RIBOSOMAL_S2_1"/>
    <property type="match status" value="1"/>
</dbReference>
<evidence type="ECO:0000256" key="1">
    <source>
        <dbReference type="ARBA" id="ARBA00006242"/>
    </source>
</evidence>
<keyword evidence="2 5" id="KW-0689">Ribosomal protein</keyword>
<dbReference type="eggNOG" id="COG0052">
    <property type="taxonomic scope" value="Bacteria"/>
</dbReference>
<evidence type="ECO:0000256" key="2">
    <source>
        <dbReference type="ARBA" id="ARBA00022980"/>
    </source>
</evidence>
<evidence type="ECO:0000256" key="4">
    <source>
        <dbReference type="ARBA" id="ARBA00035256"/>
    </source>
</evidence>
<dbReference type="CDD" id="cd01425">
    <property type="entry name" value="RPS2"/>
    <property type="match status" value="1"/>
</dbReference>
<dbReference type="InterPro" id="IPR005706">
    <property type="entry name" value="Ribosomal_uS2_bac/mit/plastid"/>
</dbReference>
<dbReference type="Pfam" id="PF00318">
    <property type="entry name" value="Ribosomal_S2"/>
    <property type="match status" value="1"/>
</dbReference>
<feature type="compositionally biased region" description="Acidic residues" evidence="7">
    <location>
        <begin position="300"/>
        <end position="314"/>
    </location>
</feature>
<dbReference type="InterPro" id="IPR023591">
    <property type="entry name" value="Ribosomal_uS2_flav_dom_sf"/>
</dbReference>
<evidence type="ECO:0000256" key="5">
    <source>
        <dbReference type="HAMAP-Rule" id="MF_00291"/>
    </source>
</evidence>
<dbReference type="GO" id="GO:0022627">
    <property type="term" value="C:cytosolic small ribosomal subunit"/>
    <property type="evidence" value="ECO:0007669"/>
    <property type="project" value="TreeGrafter"/>
</dbReference>
<dbReference type="SUPFAM" id="SSF52313">
    <property type="entry name" value="Ribosomal protein S2"/>
    <property type="match status" value="1"/>
</dbReference>
<evidence type="ECO:0000256" key="7">
    <source>
        <dbReference type="SAM" id="MobiDB-lite"/>
    </source>
</evidence>
<evidence type="ECO:0000313" key="8">
    <source>
        <dbReference type="EMBL" id="EJD65401.1"/>
    </source>
</evidence>
<organism evidence="8 9">
    <name type="scientific">Scardovia wiggsiae F0424</name>
    <dbReference type="NCBI Taxonomy" id="857290"/>
    <lineage>
        <taxon>Bacteria</taxon>
        <taxon>Bacillati</taxon>
        <taxon>Actinomycetota</taxon>
        <taxon>Actinomycetes</taxon>
        <taxon>Bifidobacteriales</taxon>
        <taxon>Bifidobacteriaceae</taxon>
        <taxon>Scardovia</taxon>
    </lineage>
</organism>
<gene>
    <name evidence="5" type="primary">rpsB</name>
    <name evidence="8" type="ORF">HMPREF9156_00165</name>
</gene>
<dbReference type="GO" id="GO:0006412">
    <property type="term" value="P:translation"/>
    <property type="evidence" value="ECO:0007669"/>
    <property type="project" value="UniProtKB-UniRule"/>
</dbReference>
<dbReference type="NCBIfam" id="TIGR01011">
    <property type="entry name" value="rpsB_bact"/>
    <property type="match status" value="1"/>
</dbReference>
<dbReference type="STRING" id="857290.HMPREF9156_00165"/>
<dbReference type="Gene3D" id="3.40.50.10490">
    <property type="entry name" value="Glucose-6-phosphate isomerase like protein, domain 1"/>
    <property type="match status" value="1"/>
</dbReference>
<dbReference type="EMBL" id="AGZS01000001">
    <property type="protein sequence ID" value="EJD65401.1"/>
    <property type="molecule type" value="Genomic_DNA"/>
</dbReference>
<dbReference type="PRINTS" id="PR00395">
    <property type="entry name" value="RIBOSOMALS2"/>
</dbReference>
<dbReference type="HAMAP" id="MF_00291_B">
    <property type="entry name" value="Ribosomal_uS2_B"/>
    <property type="match status" value="1"/>
</dbReference>
<dbReference type="FunFam" id="1.10.287.610:FF:000001">
    <property type="entry name" value="30S ribosomal protein S2"/>
    <property type="match status" value="1"/>
</dbReference>
<keyword evidence="3 5" id="KW-0687">Ribonucleoprotein</keyword>
<keyword evidence="9" id="KW-1185">Reference proteome</keyword>
<comment type="caution">
    <text evidence="8">The sequence shown here is derived from an EMBL/GenBank/DDBJ whole genome shotgun (WGS) entry which is preliminary data.</text>
</comment>
<dbReference type="PANTHER" id="PTHR12534:SF0">
    <property type="entry name" value="SMALL RIBOSOMAL SUBUNIT PROTEIN US2M"/>
    <property type="match status" value="1"/>
</dbReference>
<dbReference type="AlphaFoldDB" id="J0X1W9"/>
<evidence type="ECO:0000256" key="6">
    <source>
        <dbReference type="RuleBase" id="RU003631"/>
    </source>
</evidence>
<dbReference type="PROSITE" id="PS00963">
    <property type="entry name" value="RIBOSOMAL_S2_2"/>
    <property type="match status" value="1"/>
</dbReference>
<dbReference type="HOGENOM" id="CLU_040318_2_3_11"/>
<feature type="region of interest" description="Disordered" evidence="7">
    <location>
        <begin position="254"/>
        <end position="314"/>
    </location>
</feature>
<protein>
    <recommendedName>
        <fullName evidence="4 5">Small ribosomal subunit protein uS2</fullName>
    </recommendedName>
</protein>
<reference evidence="8 9" key="1">
    <citation type="submission" date="2012-01" db="EMBL/GenBank/DDBJ databases">
        <title>The Genome Sequence of Scardovia wiggsiae F0424.</title>
        <authorList>
            <consortium name="The Broad Institute Genome Sequencing Platform"/>
            <person name="Earl A."/>
            <person name="Ward D."/>
            <person name="Feldgarden M."/>
            <person name="Gevers D."/>
            <person name="Izard J."/>
            <person name="Ganesan A."/>
            <person name="Baranova O.V."/>
            <person name="Blanton J.M."/>
            <person name="Tanner A.C."/>
            <person name="Mathney J."/>
            <person name="Dewhirst F.E."/>
            <person name="Young S.K."/>
            <person name="Zeng Q."/>
            <person name="Gargeya S."/>
            <person name="Fitzgerald M."/>
            <person name="Haas B."/>
            <person name="Abouelleil A."/>
            <person name="Alvarado L."/>
            <person name="Arachchi H.M."/>
            <person name="Berlin A."/>
            <person name="Chapman S.B."/>
            <person name="Gearin G."/>
            <person name="Goldberg J."/>
            <person name="Griggs A."/>
            <person name="Gujja S."/>
            <person name="Hansen M."/>
            <person name="Heiman D."/>
            <person name="Howarth C."/>
            <person name="Larimer J."/>
            <person name="Lui A."/>
            <person name="MacDonald P.J.P."/>
            <person name="McCowen C."/>
            <person name="Montmayeur A."/>
            <person name="Murphy C."/>
            <person name="Neiman D."/>
            <person name="Pearson M."/>
            <person name="Priest M."/>
            <person name="Roberts A."/>
            <person name="Saif S."/>
            <person name="Shea T."/>
            <person name="Sisk P."/>
            <person name="Stolte C."/>
            <person name="Sykes S."/>
            <person name="Wortman J."/>
            <person name="Nusbaum C."/>
            <person name="Birren B."/>
        </authorList>
    </citation>
    <scope>NUCLEOTIDE SEQUENCE [LARGE SCALE GENOMIC DNA]</scope>
    <source>
        <strain evidence="8 9">F0424</strain>
    </source>
</reference>
<name>J0X1W9_9BIFI</name>
<dbReference type="PANTHER" id="PTHR12534">
    <property type="entry name" value="30S RIBOSOMAL PROTEIN S2 PROKARYOTIC AND ORGANELLAR"/>
    <property type="match status" value="1"/>
</dbReference>
<dbReference type="Gene3D" id="1.10.287.610">
    <property type="entry name" value="Helix hairpin bin"/>
    <property type="match status" value="1"/>
</dbReference>